<dbReference type="InterPro" id="IPR019734">
    <property type="entry name" value="TPR_rpt"/>
</dbReference>
<comment type="catalytic activity">
    <reaction evidence="7 9">
        <text>L-arginyl-[protein] + NAD(+) = N(omega)-(ADP-D-ribosyl)-L-arginyl-[protein] + nicotinamide + H(+)</text>
        <dbReference type="Rhea" id="RHEA:19149"/>
        <dbReference type="Rhea" id="RHEA-COMP:10532"/>
        <dbReference type="Rhea" id="RHEA-COMP:15087"/>
        <dbReference type="ChEBI" id="CHEBI:15378"/>
        <dbReference type="ChEBI" id="CHEBI:17154"/>
        <dbReference type="ChEBI" id="CHEBI:29965"/>
        <dbReference type="ChEBI" id="CHEBI:57540"/>
        <dbReference type="ChEBI" id="CHEBI:142554"/>
        <dbReference type="EC" id="2.4.2.31"/>
    </reaction>
</comment>
<name>A0A814F5I8_ADIRI</name>
<dbReference type="Pfam" id="PF13181">
    <property type="entry name" value="TPR_8"/>
    <property type="match status" value="1"/>
</dbReference>
<dbReference type="SUPFAM" id="SSF48452">
    <property type="entry name" value="TPR-like"/>
    <property type="match status" value="4"/>
</dbReference>
<dbReference type="OrthoDB" id="10064791at2759"/>
<keyword evidence="9" id="KW-0521">NADP</keyword>
<dbReference type="InterPro" id="IPR000768">
    <property type="entry name" value="ART"/>
</dbReference>
<accession>A0A814F5I8</accession>
<sequence>MGSNVSARVEPTSAQLDKDKNNNEGIILIWIGSVPVGETELALQTKLKSITSSVKLLSDLNTSIAFVKSITKERIFVILNVDINETTNKFIKELSQISHVSSIFIIDSSENSIQSSENVSEERLKAMRFSSFDRALMDTVRHHIRTAVKTMIGISMFDQGKQNTTRDLTKNMAGFLWFQILLQVLKELQHDDQAKSEMLEMCSNYYRMQDDQSELAQIEEYRTTYRKEQAIHWYTRDSFLYKLLNKALRTEDVRSLFSFRTFIVDLCAQIDDLHGKQCGTGNAQIMRLFRGQRMTNREHAQLLTSQNKLVSTNGFISATKSIDVARGFAFQNTLSNDLIPVLFQIQVSNRLEHVRFADIAAHSVYQGEAEVLFSLGAAFEITNVHEGSGDHSLTVVTMVATDDGYKSVNRYINASRAEYESEDKKVILGRLLLDMGQYRESRDYFTDLIDYTSKRRGTTDSLEFAPFYHNKGRALAAMGLLIEALGLMERAEKIHRKNSSMKTRERVQVLNSIGVIEGELGHYQKAQQNFHDALNVFKHLDSSEKSSNSQLQIATAESNIGWVLYLKGSYRESYEHHTNAYKIRQAHLPDKHPLLADSLNAIGALHHAQGLDSVAEKKYTAALTMRLQVLPDRHPSIASSYQSLGNLQLENGRYDDASKLYEDAHSIYAETFGENHPFVGNSYKSLGSVSLENSNFEQALEYFELARKILTRNFSEKHPSVGECYHFIGIVHERKKMFKKAIFYYKMALDIFSQDLDVDHPIGAKVFISLANTYMRKNDFEQAERNIQRAYEIQKKAYANDHPELLLTLNNFGVLYTQAQQYDKAKDYLNQALKMCAKCYTIDHLATARTNYNAGVLHATIGEYANAITYYKSAIDIQEQKLPSTNLYVIEIHNAIADVYMRERKFIEAQQHLMKAKSRYESNNCTKSNPDYTRIEKNLKKISKLTNK</sequence>
<keyword evidence="2 9" id="KW-0328">Glycosyltransferase</keyword>
<feature type="repeat" description="TPR" evidence="8">
    <location>
        <begin position="806"/>
        <end position="839"/>
    </location>
</feature>
<feature type="repeat" description="TPR" evidence="8">
    <location>
        <begin position="848"/>
        <end position="881"/>
    </location>
</feature>
<evidence type="ECO:0000313" key="12">
    <source>
        <dbReference type="Proteomes" id="UP000663828"/>
    </source>
</evidence>
<keyword evidence="12" id="KW-1185">Reference proteome</keyword>
<gene>
    <name evidence="10" type="ORF">EDS130_LOCUS13745</name>
    <name evidence="11" type="ORF">XAT740_LOCUS17273</name>
</gene>
<dbReference type="Pfam" id="PF01129">
    <property type="entry name" value="ART"/>
    <property type="match status" value="1"/>
</dbReference>
<evidence type="ECO:0000256" key="7">
    <source>
        <dbReference type="ARBA" id="ARBA00047597"/>
    </source>
</evidence>
<dbReference type="PROSITE" id="PS51996">
    <property type="entry name" value="TR_MART"/>
    <property type="match status" value="1"/>
</dbReference>
<evidence type="ECO:0000256" key="2">
    <source>
        <dbReference type="ARBA" id="ARBA00022676"/>
    </source>
</evidence>
<evidence type="ECO:0000256" key="9">
    <source>
        <dbReference type="RuleBase" id="RU361228"/>
    </source>
</evidence>
<proteinExistence type="inferred from homology"/>
<keyword evidence="6 8" id="KW-0802">TPR repeat</keyword>
<comment type="caution">
    <text evidence="10">The sequence shown here is derived from an EMBL/GenBank/DDBJ whole genome shotgun (WGS) entry which is preliminary data.</text>
</comment>
<evidence type="ECO:0000256" key="5">
    <source>
        <dbReference type="ARBA" id="ARBA00022737"/>
    </source>
</evidence>
<dbReference type="EC" id="2.4.2.31" evidence="9"/>
<evidence type="ECO:0000313" key="13">
    <source>
        <dbReference type="Proteomes" id="UP000663852"/>
    </source>
</evidence>
<organism evidence="10 13">
    <name type="scientific">Adineta ricciae</name>
    <name type="common">Rotifer</name>
    <dbReference type="NCBI Taxonomy" id="249248"/>
    <lineage>
        <taxon>Eukaryota</taxon>
        <taxon>Metazoa</taxon>
        <taxon>Spiralia</taxon>
        <taxon>Gnathifera</taxon>
        <taxon>Rotifera</taxon>
        <taxon>Eurotatoria</taxon>
        <taxon>Bdelloidea</taxon>
        <taxon>Adinetida</taxon>
        <taxon>Adinetidae</taxon>
        <taxon>Adineta</taxon>
    </lineage>
</organism>
<evidence type="ECO:0000256" key="6">
    <source>
        <dbReference type="ARBA" id="ARBA00022803"/>
    </source>
</evidence>
<keyword evidence="4" id="KW-0548">Nucleotidyltransferase</keyword>
<feature type="repeat" description="TPR" evidence="8">
    <location>
        <begin position="764"/>
        <end position="797"/>
    </location>
</feature>
<dbReference type="EMBL" id="CAJNOJ010000055">
    <property type="protein sequence ID" value="CAF0978517.1"/>
    <property type="molecule type" value="Genomic_DNA"/>
</dbReference>
<dbReference type="Pfam" id="PF13424">
    <property type="entry name" value="TPR_12"/>
    <property type="match status" value="3"/>
</dbReference>
<keyword evidence="3 9" id="KW-0808">Transferase</keyword>
<protein>
    <recommendedName>
        <fullName evidence="9">NAD(P)(+)--arginine ADP-ribosyltransferase</fullName>
        <ecNumber evidence="9">2.4.2.31</ecNumber>
    </recommendedName>
    <alternativeName>
        <fullName evidence="9">Mono(ADP-ribosyl)transferase</fullName>
    </alternativeName>
</protein>
<evidence type="ECO:0000313" key="10">
    <source>
        <dbReference type="EMBL" id="CAF0978517.1"/>
    </source>
</evidence>
<dbReference type="SMART" id="SM00028">
    <property type="entry name" value="TPR"/>
    <property type="match status" value="12"/>
</dbReference>
<dbReference type="PROSITE" id="PS50005">
    <property type="entry name" value="TPR"/>
    <property type="match status" value="5"/>
</dbReference>
<keyword evidence="5" id="KW-0677">Repeat</keyword>
<dbReference type="InterPro" id="IPR011990">
    <property type="entry name" value="TPR-like_helical_dom_sf"/>
</dbReference>
<evidence type="ECO:0000256" key="8">
    <source>
        <dbReference type="PROSITE-ProRule" id="PRU00339"/>
    </source>
</evidence>
<comment type="similarity">
    <text evidence="1 9">Belongs to the Arg-specific ADP-ribosyltransferase family.</text>
</comment>
<dbReference type="Proteomes" id="UP000663852">
    <property type="component" value="Unassembled WGS sequence"/>
</dbReference>
<dbReference type="AlphaFoldDB" id="A0A814F5I8"/>
<dbReference type="GO" id="GO:0106274">
    <property type="term" value="F:NAD+-protein-arginine ADP-ribosyltransferase activity"/>
    <property type="evidence" value="ECO:0007669"/>
    <property type="project" value="UniProtKB-EC"/>
</dbReference>
<dbReference type="Gene3D" id="3.90.176.10">
    <property type="entry name" value="Toxin ADP-ribosyltransferase, Chain A, domain 1"/>
    <property type="match status" value="1"/>
</dbReference>
<evidence type="ECO:0000256" key="1">
    <source>
        <dbReference type="ARBA" id="ARBA00009558"/>
    </source>
</evidence>
<evidence type="ECO:0000256" key="3">
    <source>
        <dbReference type="ARBA" id="ARBA00022679"/>
    </source>
</evidence>
<dbReference type="PANTHER" id="PTHR45641">
    <property type="entry name" value="TETRATRICOPEPTIDE REPEAT PROTEIN (AFU_ORTHOLOGUE AFUA_6G03870)"/>
    <property type="match status" value="1"/>
</dbReference>
<evidence type="ECO:0000256" key="4">
    <source>
        <dbReference type="ARBA" id="ARBA00022695"/>
    </source>
</evidence>
<dbReference type="GO" id="GO:0016779">
    <property type="term" value="F:nucleotidyltransferase activity"/>
    <property type="evidence" value="ECO:0007669"/>
    <property type="project" value="UniProtKB-KW"/>
</dbReference>
<feature type="repeat" description="TPR" evidence="8">
    <location>
        <begin position="638"/>
        <end position="671"/>
    </location>
</feature>
<dbReference type="EMBL" id="CAJNOR010001123">
    <property type="protein sequence ID" value="CAF1080075.1"/>
    <property type="molecule type" value="Genomic_DNA"/>
</dbReference>
<dbReference type="SUPFAM" id="SSF56399">
    <property type="entry name" value="ADP-ribosylation"/>
    <property type="match status" value="1"/>
</dbReference>
<dbReference type="Gene3D" id="1.25.40.10">
    <property type="entry name" value="Tetratricopeptide repeat domain"/>
    <property type="match status" value="4"/>
</dbReference>
<dbReference type="PANTHER" id="PTHR45641:SF19">
    <property type="entry name" value="NEPHROCYSTIN-3"/>
    <property type="match status" value="1"/>
</dbReference>
<reference evidence="10" key="1">
    <citation type="submission" date="2021-02" db="EMBL/GenBank/DDBJ databases">
        <authorList>
            <person name="Nowell W R."/>
        </authorList>
    </citation>
    <scope>NUCLEOTIDE SEQUENCE</scope>
</reference>
<evidence type="ECO:0000313" key="11">
    <source>
        <dbReference type="EMBL" id="CAF1080075.1"/>
    </source>
</evidence>
<dbReference type="Proteomes" id="UP000663828">
    <property type="component" value="Unassembled WGS sequence"/>
</dbReference>
<keyword evidence="9" id="KW-0520">NAD</keyword>
<feature type="repeat" description="TPR" evidence="8">
    <location>
        <begin position="680"/>
        <end position="713"/>
    </location>
</feature>